<dbReference type="InterPro" id="IPR003439">
    <property type="entry name" value="ABC_transporter-like_ATP-bd"/>
</dbReference>
<dbReference type="EMBL" id="QGGY01000006">
    <property type="protein sequence ID" value="PWJ75673.1"/>
    <property type="molecule type" value="Genomic_DNA"/>
</dbReference>
<feature type="transmembrane region" description="Helical" evidence="9">
    <location>
        <begin position="53"/>
        <end position="72"/>
    </location>
</feature>
<dbReference type="InterPro" id="IPR003593">
    <property type="entry name" value="AAA+_ATPase"/>
</dbReference>
<comment type="caution">
    <text evidence="12">The sequence shown here is derived from an EMBL/GenBank/DDBJ whole genome shotgun (WGS) entry which is preliminary data.</text>
</comment>
<proteinExistence type="predicted"/>
<dbReference type="Gene3D" id="1.20.1560.10">
    <property type="entry name" value="ABC transporter type 1, transmembrane domain"/>
    <property type="match status" value="1"/>
</dbReference>
<accession>A0AB73T463</accession>
<dbReference type="PROSITE" id="PS50929">
    <property type="entry name" value="ABC_TM1F"/>
    <property type="match status" value="1"/>
</dbReference>
<feature type="transmembrane region" description="Helical" evidence="9">
    <location>
        <begin position="246"/>
        <end position="264"/>
    </location>
</feature>
<comment type="subcellular location">
    <subcellularLocation>
        <location evidence="1">Cell membrane</location>
        <topology evidence="1">Multi-pass membrane protein</topology>
    </subcellularLocation>
</comment>
<evidence type="ECO:0000313" key="13">
    <source>
        <dbReference type="Proteomes" id="UP000245412"/>
    </source>
</evidence>
<dbReference type="CDD" id="cd18548">
    <property type="entry name" value="ABC_6TM_Tm287_like"/>
    <property type="match status" value="1"/>
</dbReference>
<dbReference type="InterPro" id="IPR017871">
    <property type="entry name" value="ABC_transporter-like_CS"/>
</dbReference>
<dbReference type="InterPro" id="IPR036640">
    <property type="entry name" value="ABC1_TM_sf"/>
</dbReference>
<dbReference type="PROSITE" id="PS00211">
    <property type="entry name" value="ABC_TRANSPORTER_1"/>
    <property type="match status" value="1"/>
</dbReference>
<dbReference type="GO" id="GO:0005524">
    <property type="term" value="F:ATP binding"/>
    <property type="evidence" value="ECO:0007669"/>
    <property type="project" value="UniProtKB-KW"/>
</dbReference>
<dbReference type="InterPro" id="IPR039421">
    <property type="entry name" value="Type_1_exporter"/>
</dbReference>
<evidence type="ECO:0000259" key="10">
    <source>
        <dbReference type="PROSITE" id="PS50893"/>
    </source>
</evidence>
<dbReference type="Gene3D" id="3.40.50.300">
    <property type="entry name" value="P-loop containing nucleotide triphosphate hydrolases"/>
    <property type="match status" value="1"/>
</dbReference>
<evidence type="ECO:0000256" key="1">
    <source>
        <dbReference type="ARBA" id="ARBA00004651"/>
    </source>
</evidence>
<keyword evidence="7 9" id="KW-1133">Transmembrane helix</keyword>
<dbReference type="SUPFAM" id="SSF90123">
    <property type="entry name" value="ABC transporter transmembrane region"/>
    <property type="match status" value="1"/>
</dbReference>
<evidence type="ECO:0000256" key="5">
    <source>
        <dbReference type="ARBA" id="ARBA00022741"/>
    </source>
</evidence>
<feature type="transmembrane region" description="Helical" evidence="9">
    <location>
        <begin position="21"/>
        <end position="41"/>
    </location>
</feature>
<evidence type="ECO:0000256" key="4">
    <source>
        <dbReference type="ARBA" id="ARBA00022692"/>
    </source>
</evidence>
<keyword evidence="2" id="KW-0813">Transport</keyword>
<evidence type="ECO:0000259" key="11">
    <source>
        <dbReference type="PROSITE" id="PS50929"/>
    </source>
</evidence>
<sequence length="583" mass="64544">MLKTLGAQVKEFKKASVLTPVFMILEVIMETVIPLLMASIIDDGVEKGDISHIYAVGGWMVAAAAVGLFAGVMGGKFGARASTGFARNLREAMFENIQTFSFANIDKFSTAGLVTRLTTDVTNMQNAYQMILRMCMRAPASLICAMVMAFTINVKLASIYLAAVILLGTCLFFIMNNATKYFQQAFPKYDDMNASVQENVSAIRVVKAYVREEHEISKFHRASGNIYKIFVKAERNLTYNAPLMQFTVYGCILLICWLGAKMIVGTTLTTGELMSLLAYCMNILMSLMMLSMVFVMITMSIASARRITEVLNEKSDLKNPEAPLYEVKDGSIEFRHVDFAYNKESEKPVLQDITLSIRPGETIGIIGGTGSAKTSLVNLISRLYDVTSGQLLVGGKDVKEYDMETLRNEVSVVLQKNVLFSGTILENLRWGNKEATKEECMEACRMACADEFIEKMPEGYETHITQGGSNVSGGQKQRLCIARALLKKPKILILDDSTSAVDTATDSKIRRAFKEEIPDTTKLIIAQRISSVENADRVIVMEDGRIDGFDTPQNLLETNAIYREVYESQTKGGGDFDEKAGEE</sequence>
<keyword evidence="5" id="KW-0547">Nucleotide-binding</keyword>
<dbReference type="PANTHER" id="PTHR43394:SF1">
    <property type="entry name" value="ATP-BINDING CASSETTE SUB-FAMILY B MEMBER 10, MITOCHONDRIAL"/>
    <property type="match status" value="1"/>
</dbReference>
<evidence type="ECO:0000313" key="12">
    <source>
        <dbReference type="EMBL" id="PWJ75673.1"/>
    </source>
</evidence>
<dbReference type="Proteomes" id="UP000245412">
    <property type="component" value="Unassembled WGS sequence"/>
</dbReference>
<dbReference type="InterPro" id="IPR027417">
    <property type="entry name" value="P-loop_NTPase"/>
</dbReference>
<evidence type="ECO:0000256" key="2">
    <source>
        <dbReference type="ARBA" id="ARBA00022448"/>
    </source>
</evidence>
<feature type="domain" description="ABC transmembrane type-1" evidence="11">
    <location>
        <begin position="17"/>
        <end position="299"/>
    </location>
</feature>
<dbReference type="Pfam" id="PF00005">
    <property type="entry name" value="ABC_tran"/>
    <property type="match status" value="1"/>
</dbReference>
<dbReference type="Pfam" id="PF00664">
    <property type="entry name" value="ABC_membrane"/>
    <property type="match status" value="1"/>
</dbReference>
<evidence type="ECO:0000256" key="9">
    <source>
        <dbReference type="SAM" id="Phobius"/>
    </source>
</evidence>
<evidence type="ECO:0000256" key="7">
    <source>
        <dbReference type="ARBA" id="ARBA00022989"/>
    </source>
</evidence>
<evidence type="ECO:0000256" key="6">
    <source>
        <dbReference type="ARBA" id="ARBA00022840"/>
    </source>
</evidence>
<feature type="transmembrane region" description="Helical" evidence="9">
    <location>
        <begin position="158"/>
        <end position="178"/>
    </location>
</feature>
<protein>
    <submittedName>
        <fullName evidence="12">ATP-binding cassette subfamily B protein</fullName>
    </submittedName>
</protein>
<keyword evidence="3" id="KW-1003">Cell membrane</keyword>
<dbReference type="PANTHER" id="PTHR43394">
    <property type="entry name" value="ATP-DEPENDENT PERMEASE MDL1, MITOCHONDRIAL"/>
    <property type="match status" value="1"/>
</dbReference>
<organism evidence="12 13">
    <name type="scientific">Murimonas intestini</name>
    <dbReference type="NCBI Taxonomy" id="1337051"/>
    <lineage>
        <taxon>Bacteria</taxon>
        <taxon>Bacillati</taxon>
        <taxon>Bacillota</taxon>
        <taxon>Clostridia</taxon>
        <taxon>Lachnospirales</taxon>
        <taxon>Lachnospiraceae</taxon>
        <taxon>Murimonas</taxon>
    </lineage>
</organism>
<dbReference type="GO" id="GO:0005886">
    <property type="term" value="C:plasma membrane"/>
    <property type="evidence" value="ECO:0007669"/>
    <property type="project" value="UniProtKB-SubCell"/>
</dbReference>
<keyword evidence="13" id="KW-1185">Reference proteome</keyword>
<dbReference type="RefSeq" id="WP_109626597.1">
    <property type="nucleotide sequence ID" value="NZ_JANKBI010000004.1"/>
</dbReference>
<keyword evidence="8 9" id="KW-0472">Membrane</keyword>
<dbReference type="SMART" id="SM00382">
    <property type="entry name" value="AAA"/>
    <property type="match status" value="1"/>
</dbReference>
<dbReference type="FunFam" id="3.40.50.300:FF:000221">
    <property type="entry name" value="Multidrug ABC transporter ATP-binding protein"/>
    <property type="match status" value="1"/>
</dbReference>
<dbReference type="InterPro" id="IPR011527">
    <property type="entry name" value="ABC1_TM_dom"/>
</dbReference>
<evidence type="ECO:0000256" key="8">
    <source>
        <dbReference type="ARBA" id="ARBA00023136"/>
    </source>
</evidence>
<keyword evidence="6 12" id="KW-0067">ATP-binding</keyword>
<reference evidence="12 13" key="1">
    <citation type="submission" date="2018-05" db="EMBL/GenBank/DDBJ databases">
        <authorList>
            <person name="Goeker M."/>
            <person name="Huntemann M."/>
            <person name="Clum A."/>
            <person name="Pillay M."/>
            <person name="Palaniappan K."/>
            <person name="Varghese N."/>
            <person name="Mikhailova N."/>
            <person name="Stamatis D."/>
            <person name="Reddy T."/>
            <person name="Daum C."/>
            <person name="Shapiro N."/>
            <person name="Ivanova N."/>
            <person name="Kyrpides N."/>
            <person name="Woyke T."/>
        </authorList>
    </citation>
    <scope>NUCLEOTIDE SEQUENCE [LARGE SCALE GENOMIC DNA]</scope>
    <source>
        <strain evidence="12 13">DSM 26524</strain>
    </source>
</reference>
<dbReference type="GO" id="GO:0016887">
    <property type="term" value="F:ATP hydrolysis activity"/>
    <property type="evidence" value="ECO:0007669"/>
    <property type="project" value="InterPro"/>
</dbReference>
<gene>
    <name evidence="12" type="ORF">C7383_106243</name>
</gene>
<dbReference type="SUPFAM" id="SSF52540">
    <property type="entry name" value="P-loop containing nucleoside triphosphate hydrolases"/>
    <property type="match status" value="1"/>
</dbReference>
<name>A0AB73T463_9FIRM</name>
<dbReference type="AlphaFoldDB" id="A0AB73T463"/>
<dbReference type="GO" id="GO:0015421">
    <property type="term" value="F:ABC-type oligopeptide transporter activity"/>
    <property type="evidence" value="ECO:0007669"/>
    <property type="project" value="TreeGrafter"/>
</dbReference>
<evidence type="ECO:0000256" key="3">
    <source>
        <dbReference type="ARBA" id="ARBA00022475"/>
    </source>
</evidence>
<feature type="domain" description="ABC transporter" evidence="10">
    <location>
        <begin position="332"/>
        <end position="568"/>
    </location>
</feature>
<keyword evidence="4 9" id="KW-0812">Transmembrane</keyword>
<dbReference type="PROSITE" id="PS50893">
    <property type="entry name" value="ABC_TRANSPORTER_2"/>
    <property type="match status" value="1"/>
</dbReference>
<feature type="transmembrane region" description="Helical" evidence="9">
    <location>
        <begin position="276"/>
        <end position="297"/>
    </location>
</feature>